<name>A0A1T4VVK7_9GAMM</name>
<sequence>MLPLRWRNGRQKFCRPEGLRNDDNEKNPNCITAFHAVVGCENINYATAVQGGDLTVTPITYTFTVTMKNKTLGVAKKELFAYLKENKDSLLVYGADISWSGKKGQLLAQEASKWLLSAGSPSELVIEGDNALLTGSAVSITTTVHQVQTRLCNLRVIGHYHSGDDGCYSENLRWHAMVHPERKLAGQAKTTLLTPKNP</sequence>
<dbReference type="EMBL" id="FUXU01000110">
    <property type="protein sequence ID" value="SKA69023.1"/>
    <property type="molecule type" value="Genomic_DNA"/>
</dbReference>
<proteinExistence type="predicted"/>
<accession>A0A1T4VVK7</accession>
<keyword evidence="2" id="KW-1185">Reference proteome</keyword>
<dbReference type="AlphaFoldDB" id="A0A1T4VVK7"/>
<evidence type="ECO:0000313" key="2">
    <source>
        <dbReference type="Proteomes" id="UP000190162"/>
    </source>
</evidence>
<organism evidence="1 2">
    <name type="scientific">Enterovibrio nigricans DSM 22720</name>
    <dbReference type="NCBI Taxonomy" id="1121868"/>
    <lineage>
        <taxon>Bacteria</taxon>
        <taxon>Pseudomonadati</taxon>
        <taxon>Pseudomonadota</taxon>
        <taxon>Gammaproteobacteria</taxon>
        <taxon>Vibrionales</taxon>
        <taxon>Vibrionaceae</taxon>
        <taxon>Enterovibrio</taxon>
    </lineage>
</organism>
<reference evidence="2" key="1">
    <citation type="submission" date="2017-02" db="EMBL/GenBank/DDBJ databases">
        <authorList>
            <person name="Varghese N."/>
            <person name="Submissions S."/>
        </authorList>
    </citation>
    <scope>NUCLEOTIDE SEQUENCE [LARGE SCALE GENOMIC DNA]</scope>
    <source>
        <strain evidence="2">DSM 22720</strain>
    </source>
</reference>
<dbReference type="RefSeq" id="WP_170915242.1">
    <property type="nucleotide sequence ID" value="NZ_FUXU01000110.1"/>
</dbReference>
<evidence type="ECO:0000313" key="1">
    <source>
        <dbReference type="EMBL" id="SKA69023.1"/>
    </source>
</evidence>
<dbReference type="Proteomes" id="UP000190162">
    <property type="component" value="Unassembled WGS sequence"/>
</dbReference>
<gene>
    <name evidence="1" type="ORF">SAMN02745132_04393</name>
</gene>
<protein>
    <submittedName>
        <fullName evidence="1">Uncharacterized protein</fullName>
    </submittedName>
</protein>